<proteinExistence type="predicted"/>
<dbReference type="eggNOG" id="arCOG01580">
    <property type="taxonomic scope" value="Archaea"/>
</dbReference>
<organism evidence="1 2">
    <name type="scientific">Candidatus Nitrosopumilus sediminis</name>
    <dbReference type="NCBI Taxonomy" id="1229909"/>
    <lineage>
        <taxon>Archaea</taxon>
        <taxon>Nitrososphaerota</taxon>
        <taxon>Nitrososphaeria</taxon>
        <taxon>Nitrosopumilales</taxon>
        <taxon>Nitrosopumilaceae</taxon>
        <taxon>Nitrosopumilus</taxon>
    </lineage>
</organism>
<gene>
    <name evidence="1" type="ORF">NSED_07700</name>
</gene>
<accession>K0BE79</accession>
<protein>
    <submittedName>
        <fullName evidence="1">GAF sensor protein</fullName>
    </submittedName>
</protein>
<reference evidence="1 2" key="1">
    <citation type="journal article" date="2012" name="J. Bacteriol.">
        <title>Draft Genome Sequence of an Ammonia-Oxidizing Archaeon, "Candidatus Nitrosopumilus sediminis" AR2, from Svalbard in the Arctic Circle.</title>
        <authorList>
            <person name="Park S.J."/>
            <person name="Kim J.G."/>
            <person name="Jung M.Y."/>
            <person name="Kim S.J."/>
            <person name="Cha I.T."/>
            <person name="Ghai R."/>
            <person name="Martin-Cuadrado A.B."/>
            <person name="Rodriguez-Valera F."/>
            <person name="Rhee S.K."/>
        </authorList>
    </citation>
    <scope>NUCLEOTIDE SEQUENCE [LARGE SCALE GENOMIC DNA]</scope>
    <source>
        <strain evidence="1 2">AR2</strain>
    </source>
</reference>
<dbReference type="SUPFAM" id="SSF46785">
    <property type="entry name" value="Winged helix' DNA-binding domain"/>
    <property type="match status" value="1"/>
</dbReference>
<sequence length="181" mass="21157">MPLIDKIDELIISALSQNSKQEVFEIWDFLKGFNYNLTEEEIESRISKLEEEGIIKGYTITVDVKKIPHRVIRVDLVTFRTSQALPKRIEGLKKYLNDAPFVLFSGRTRGGYDWITVKSFLSNEMADQENDIYRNLFGDIIQTYEVYDFVPQTEASIYALTYTEEEYKKFLKEWAPPFIGS</sequence>
<dbReference type="AlphaFoldDB" id="K0BE79"/>
<dbReference type="InterPro" id="IPR036390">
    <property type="entry name" value="WH_DNA-bd_sf"/>
</dbReference>
<dbReference type="InterPro" id="IPR019888">
    <property type="entry name" value="Tscrpt_reg_AsnC-like"/>
</dbReference>
<evidence type="ECO:0000313" key="1">
    <source>
        <dbReference type="EMBL" id="AFS83332.1"/>
    </source>
</evidence>
<dbReference type="Proteomes" id="UP000006100">
    <property type="component" value="Chromosome"/>
</dbReference>
<dbReference type="InterPro" id="IPR036388">
    <property type="entry name" value="WH-like_DNA-bd_sf"/>
</dbReference>
<evidence type="ECO:0000313" key="2">
    <source>
        <dbReference type="Proteomes" id="UP000006100"/>
    </source>
</evidence>
<dbReference type="SMART" id="SM00344">
    <property type="entry name" value="HTH_ASNC"/>
    <property type="match status" value="1"/>
</dbReference>
<keyword evidence="2" id="KW-1185">Reference proteome</keyword>
<dbReference type="OrthoDB" id="6995at2157"/>
<dbReference type="EMBL" id="CP003843">
    <property type="protein sequence ID" value="AFS83332.1"/>
    <property type="molecule type" value="Genomic_DNA"/>
</dbReference>
<dbReference type="Gene3D" id="1.10.10.10">
    <property type="entry name" value="Winged helix-like DNA-binding domain superfamily/Winged helix DNA-binding domain"/>
    <property type="match status" value="1"/>
</dbReference>
<name>K0BE79_9ARCH</name>
<dbReference type="KEGG" id="nir:NSED_07700"/>
<dbReference type="HOGENOM" id="CLU_1500240_0_0_2"/>
<dbReference type="PATRIC" id="fig|1229909.8.peg.1689"/>